<dbReference type="SUPFAM" id="SSF109854">
    <property type="entry name" value="DinB/YfiT-like putative metalloenzymes"/>
    <property type="match status" value="1"/>
</dbReference>
<dbReference type="NCBIfam" id="TIGR03083">
    <property type="entry name" value="maleylpyruvate isomerase family mycothiol-dependent enzyme"/>
    <property type="match status" value="1"/>
</dbReference>
<proteinExistence type="predicted"/>
<sequence>MSLAQRERRALVDTMTAAGPEAPTLCGGWTVRDLAAHLVVRERRLDAAPGIMLKPFAGYLDSVQAKTAKRPFPDLLELVRTGPPWWSPMRPLDSLVNTTEMFVHHEDVRRGGSGWEPRELSDADEAELWKTLQRTGRLAYRKAPVGLVLATPDGRRVVAHKPADGAEPVVLTGRPSELLLHAFGRSAVRLDADGPEAAVQAVHDCDRSI</sequence>
<dbReference type="Proteomes" id="UP000431401">
    <property type="component" value="Unassembled WGS sequence"/>
</dbReference>
<dbReference type="GO" id="GO:0046872">
    <property type="term" value="F:metal ion binding"/>
    <property type="evidence" value="ECO:0007669"/>
    <property type="project" value="InterPro"/>
</dbReference>
<dbReference type="Pfam" id="PF11716">
    <property type="entry name" value="MDMPI_N"/>
    <property type="match status" value="1"/>
</dbReference>
<dbReference type="RefSeq" id="WP_153348053.1">
    <property type="nucleotide sequence ID" value="NZ_WEGI01000015.1"/>
</dbReference>
<gene>
    <name evidence="2" type="ORF">NRB56_63850</name>
</gene>
<reference evidence="2 3" key="1">
    <citation type="submission" date="2019-10" db="EMBL/GenBank/DDBJ databases">
        <title>Nocardia macrotermitis sp. nov. and Nocardia aurantia sp. nov., isolated from the gut of fungus growing-termite Macrotermes natalensis.</title>
        <authorList>
            <person name="Benndorf R."/>
            <person name="Schwitalla J."/>
            <person name="Martin K."/>
            <person name="De Beer W."/>
            <person name="Kaster A.-K."/>
            <person name="Vollmers J."/>
            <person name="Poulsen M."/>
            <person name="Beemelmanns C."/>
        </authorList>
    </citation>
    <scope>NUCLEOTIDE SEQUENCE [LARGE SCALE GENOMIC DNA]</scope>
    <source>
        <strain evidence="2 3">RB56</strain>
    </source>
</reference>
<dbReference type="InterPro" id="IPR017519">
    <property type="entry name" value="CHP03085"/>
</dbReference>
<evidence type="ECO:0000313" key="3">
    <source>
        <dbReference type="Proteomes" id="UP000431401"/>
    </source>
</evidence>
<evidence type="ECO:0000313" key="2">
    <source>
        <dbReference type="EMBL" id="MQY30781.1"/>
    </source>
</evidence>
<dbReference type="OrthoDB" id="3268903at2"/>
<keyword evidence="3" id="KW-1185">Reference proteome</keyword>
<dbReference type="Gene3D" id="1.20.120.450">
    <property type="entry name" value="dinb family like domain"/>
    <property type="match status" value="1"/>
</dbReference>
<dbReference type="InterPro" id="IPR017517">
    <property type="entry name" value="Maleyloyr_isom"/>
</dbReference>
<dbReference type="InterPro" id="IPR034660">
    <property type="entry name" value="DinB/YfiT-like"/>
</dbReference>
<comment type="caution">
    <text evidence="2">The sequence shown here is derived from an EMBL/GenBank/DDBJ whole genome shotgun (WGS) entry which is preliminary data.</text>
</comment>
<evidence type="ECO:0000259" key="1">
    <source>
        <dbReference type="Pfam" id="PF11716"/>
    </source>
</evidence>
<dbReference type="EMBL" id="WEGI01000015">
    <property type="protein sequence ID" value="MQY30781.1"/>
    <property type="molecule type" value="Genomic_DNA"/>
</dbReference>
<accession>A0A7K0DYL3</accession>
<dbReference type="AlphaFoldDB" id="A0A7K0DYL3"/>
<dbReference type="InterPro" id="IPR024344">
    <property type="entry name" value="MDMPI_metal-binding"/>
</dbReference>
<dbReference type="NCBIfam" id="TIGR03085">
    <property type="entry name" value="TIGR03085 family metal-binding protein"/>
    <property type="match status" value="1"/>
</dbReference>
<name>A0A7K0DYL3_9NOCA</name>
<feature type="domain" description="Mycothiol-dependent maleylpyruvate isomerase metal-binding" evidence="1">
    <location>
        <begin position="6"/>
        <end position="48"/>
    </location>
</feature>
<protein>
    <recommendedName>
        <fullName evidence="1">Mycothiol-dependent maleylpyruvate isomerase metal-binding domain-containing protein</fullName>
    </recommendedName>
</protein>
<organism evidence="2 3">
    <name type="scientific">Nocardia aurantia</name>
    <dbReference type="NCBI Taxonomy" id="2585199"/>
    <lineage>
        <taxon>Bacteria</taxon>
        <taxon>Bacillati</taxon>
        <taxon>Actinomycetota</taxon>
        <taxon>Actinomycetes</taxon>
        <taxon>Mycobacteriales</taxon>
        <taxon>Nocardiaceae</taxon>
        <taxon>Nocardia</taxon>
    </lineage>
</organism>